<sequence>MDNVLRREQGLPYHYDDPALQGNQREYQDQMMEYNRLMPSDMEKRQAMLKKIFADIGEGTSVEIPINANWGCRHVHLGKGIYINSNVTFVDDGDIYIGDYCLIGPNVVFATAGHPILPVLREHHYVYQLPIHVGRNVWIGSGVQIMPGVKIGDNSVIGAGSVVTGDIPANVVACGVPCKVLREIGEKDRKFYYKDRELDVWE</sequence>
<dbReference type="AlphaFoldDB" id="A0A9D1NXK3"/>
<accession>A0A9D1NXK3</accession>
<dbReference type="Pfam" id="PF00132">
    <property type="entry name" value="Hexapep"/>
    <property type="match status" value="1"/>
</dbReference>
<evidence type="ECO:0000313" key="7">
    <source>
        <dbReference type="EMBL" id="HIV14091.1"/>
    </source>
</evidence>
<dbReference type="EC" id="2.3.1.-" evidence="5"/>
<dbReference type="GO" id="GO:0008870">
    <property type="term" value="F:galactoside O-acetyltransferase activity"/>
    <property type="evidence" value="ECO:0007669"/>
    <property type="project" value="TreeGrafter"/>
</dbReference>
<dbReference type="InterPro" id="IPR039369">
    <property type="entry name" value="LacA-like"/>
</dbReference>
<keyword evidence="2 5" id="KW-0808">Transferase</keyword>
<keyword evidence="3" id="KW-0677">Repeat</keyword>
<comment type="similarity">
    <text evidence="1 5">Belongs to the transferase hexapeptide repeat family.</text>
</comment>
<proteinExistence type="inferred from homology"/>
<comment type="caution">
    <text evidence="7">The sequence shown here is derived from an EMBL/GenBank/DDBJ whole genome shotgun (WGS) entry which is preliminary data.</text>
</comment>
<gene>
    <name evidence="7" type="ORF">IAA63_13280</name>
</gene>
<dbReference type="SUPFAM" id="SSF51161">
    <property type="entry name" value="Trimeric LpxA-like enzymes"/>
    <property type="match status" value="1"/>
</dbReference>
<dbReference type="CDD" id="cd03357">
    <property type="entry name" value="LbH_MAT_GAT"/>
    <property type="match status" value="1"/>
</dbReference>
<dbReference type="InterPro" id="IPR018357">
    <property type="entry name" value="Hexapep_transf_CS"/>
</dbReference>
<evidence type="ECO:0000256" key="5">
    <source>
        <dbReference type="RuleBase" id="RU367021"/>
    </source>
</evidence>
<name>A0A9D1NXK3_9FIRM</name>
<reference evidence="7" key="2">
    <citation type="journal article" date="2021" name="PeerJ">
        <title>Extensive microbial diversity within the chicken gut microbiome revealed by metagenomics and culture.</title>
        <authorList>
            <person name="Gilroy R."/>
            <person name="Ravi A."/>
            <person name="Getino M."/>
            <person name="Pursley I."/>
            <person name="Horton D.L."/>
            <person name="Alikhan N.F."/>
            <person name="Baker D."/>
            <person name="Gharbi K."/>
            <person name="Hall N."/>
            <person name="Watson M."/>
            <person name="Adriaenssens E.M."/>
            <person name="Foster-Nyarko E."/>
            <person name="Jarju S."/>
            <person name="Secka A."/>
            <person name="Antonio M."/>
            <person name="Oren A."/>
            <person name="Chaudhuri R.R."/>
            <person name="La Ragione R."/>
            <person name="Hildebrand F."/>
            <person name="Pallen M.J."/>
        </authorList>
    </citation>
    <scope>NUCLEOTIDE SEQUENCE</scope>
    <source>
        <strain evidence="7">ChiBcec2-4451</strain>
    </source>
</reference>
<protein>
    <recommendedName>
        <fullName evidence="5">Acetyltransferase</fullName>
        <ecNumber evidence="5">2.3.1.-</ecNumber>
    </recommendedName>
</protein>
<evidence type="ECO:0000256" key="1">
    <source>
        <dbReference type="ARBA" id="ARBA00007274"/>
    </source>
</evidence>
<dbReference type="Proteomes" id="UP000886723">
    <property type="component" value="Unassembled WGS sequence"/>
</dbReference>
<evidence type="ECO:0000256" key="2">
    <source>
        <dbReference type="ARBA" id="ARBA00022679"/>
    </source>
</evidence>
<dbReference type="PANTHER" id="PTHR43017:SF1">
    <property type="entry name" value="ACETYLTRANSFERASE YJL218W-RELATED"/>
    <property type="match status" value="1"/>
</dbReference>
<organism evidence="7 8">
    <name type="scientific">Candidatus Pullilachnospira stercoravium</name>
    <dbReference type="NCBI Taxonomy" id="2840913"/>
    <lineage>
        <taxon>Bacteria</taxon>
        <taxon>Bacillati</taxon>
        <taxon>Bacillota</taxon>
        <taxon>Clostridia</taxon>
        <taxon>Lachnospirales</taxon>
        <taxon>Lachnospiraceae</taxon>
        <taxon>Lachnospiraceae incertae sedis</taxon>
        <taxon>Candidatus Pullilachnospira</taxon>
    </lineage>
</organism>
<dbReference type="EMBL" id="DVON01000281">
    <property type="protein sequence ID" value="HIV14091.1"/>
    <property type="molecule type" value="Genomic_DNA"/>
</dbReference>
<dbReference type="PROSITE" id="PS00101">
    <property type="entry name" value="HEXAPEP_TRANSFERASES"/>
    <property type="match status" value="1"/>
</dbReference>
<dbReference type="SMART" id="SM01266">
    <property type="entry name" value="Mac"/>
    <property type="match status" value="1"/>
</dbReference>
<evidence type="ECO:0000256" key="4">
    <source>
        <dbReference type="ARBA" id="ARBA00023315"/>
    </source>
</evidence>
<dbReference type="Gene3D" id="2.160.10.10">
    <property type="entry name" value="Hexapeptide repeat proteins"/>
    <property type="match status" value="1"/>
</dbReference>
<evidence type="ECO:0000259" key="6">
    <source>
        <dbReference type="SMART" id="SM01266"/>
    </source>
</evidence>
<dbReference type="InterPro" id="IPR001451">
    <property type="entry name" value="Hexapep"/>
</dbReference>
<evidence type="ECO:0000313" key="8">
    <source>
        <dbReference type="Proteomes" id="UP000886723"/>
    </source>
</evidence>
<feature type="domain" description="Maltose/galactoside acetyltransferase" evidence="6">
    <location>
        <begin position="7"/>
        <end position="58"/>
    </location>
</feature>
<reference evidence="7" key="1">
    <citation type="submission" date="2020-10" db="EMBL/GenBank/DDBJ databases">
        <authorList>
            <person name="Gilroy R."/>
        </authorList>
    </citation>
    <scope>NUCLEOTIDE SEQUENCE</scope>
    <source>
        <strain evidence="7">ChiBcec2-4451</strain>
    </source>
</reference>
<evidence type="ECO:0000256" key="3">
    <source>
        <dbReference type="ARBA" id="ARBA00022737"/>
    </source>
</evidence>
<keyword evidence="4 5" id="KW-0012">Acyltransferase</keyword>
<dbReference type="InterPro" id="IPR024688">
    <property type="entry name" value="Mac_dom"/>
</dbReference>
<dbReference type="Pfam" id="PF12464">
    <property type="entry name" value="Mac"/>
    <property type="match status" value="1"/>
</dbReference>
<dbReference type="PANTHER" id="PTHR43017">
    <property type="entry name" value="GALACTOSIDE O-ACETYLTRANSFERASE"/>
    <property type="match status" value="1"/>
</dbReference>
<dbReference type="InterPro" id="IPR011004">
    <property type="entry name" value="Trimer_LpxA-like_sf"/>
</dbReference>